<keyword evidence="3 5" id="KW-1133">Transmembrane helix</keyword>
<protein>
    <recommendedName>
        <fullName evidence="6">ABC-2 type transporter transmembrane domain-containing protein</fullName>
    </recommendedName>
</protein>
<evidence type="ECO:0000256" key="4">
    <source>
        <dbReference type="ARBA" id="ARBA00023136"/>
    </source>
</evidence>
<dbReference type="Proteomes" id="UP001319861">
    <property type="component" value="Chromosome"/>
</dbReference>
<dbReference type="PANTHER" id="PTHR43229:SF2">
    <property type="entry name" value="NODULATION PROTEIN J"/>
    <property type="match status" value="1"/>
</dbReference>
<accession>A0ABM7PSX8</accession>
<evidence type="ECO:0000313" key="7">
    <source>
        <dbReference type="EMBL" id="BCT75354.1"/>
    </source>
</evidence>
<evidence type="ECO:0000256" key="1">
    <source>
        <dbReference type="ARBA" id="ARBA00004141"/>
    </source>
</evidence>
<dbReference type="Pfam" id="PF01061">
    <property type="entry name" value="ABC2_membrane"/>
    <property type="match status" value="1"/>
</dbReference>
<dbReference type="PANTHER" id="PTHR43229">
    <property type="entry name" value="NODULATION PROTEIN J"/>
    <property type="match status" value="1"/>
</dbReference>
<sequence>MFPVMDGFKWRRTYYGPHVTPLVPGQLAAGHLMAVGARLLVQSLVFFLIMLVFGAAPGPWAWMLVPLGVLAGMAFGAPLMAYSAHIEKENFQFSMIQRFIVMPLFLFSGTFYPLETMPVGMQWIGWISPLWHGNQLGRIVSYGLEEPAWLVAVHVLYLVALGMVGIWWARRNYTKRMGK</sequence>
<dbReference type="EMBL" id="AP024525">
    <property type="protein sequence ID" value="BCT75354.1"/>
    <property type="molecule type" value="Genomic_DNA"/>
</dbReference>
<keyword evidence="2 5" id="KW-0812">Transmembrane</keyword>
<feature type="domain" description="ABC-2 type transporter transmembrane" evidence="6">
    <location>
        <begin position="8"/>
        <end position="139"/>
    </location>
</feature>
<evidence type="ECO:0000256" key="5">
    <source>
        <dbReference type="SAM" id="Phobius"/>
    </source>
</evidence>
<name>A0ABM7PSX8_SINCY</name>
<proteinExistence type="predicted"/>
<evidence type="ECO:0000256" key="3">
    <source>
        <dbReference type="ARBA" id="ARBA00022989"/>
    </source>
</evidence>
<feature type="transmembrane region" description="Helical" evidence="5">
    <location>
        <begin position="148"/>
        <end position="169"/>
    </location>
</feature>
<comment type="subcellular location">
    <subcellularLocation>
        <location evidence="1">Membrane</location>
        <topology evidence="1">Multi-pass membrane protein</topology>
    </subcellularLocation>
</comment>
<gene>
    <name evidence="7" type="ORF">SCMU_11960</name>
</gene>
<evidence type="ECO:0000259" key="6">
    <source>
        <dbReference type="Pfam" id="PF01061"/>
    </source>
</evidence>
<keyword evidence="4 5" id="KW-0472">Membrane</keyword>
<feature type="transmembrane region" description="Helical" evidence="5">
    <location>
        <begin position="62"/>
        <end position="84"/>
    </location>
</feature>
<dbReference type="InterPro" id="IPR051784">
    <property type="entry name" value="Nod_factor_ABC_transporter"/>
</dbReference>
<organism evidence="7 8">
    <name type="scientific">Sinomonas cyclohexanicum</name>
    <name type="common">Corynebacterium cyclohexanicum</name>
    <dbReference type="NCBI Taxonomy" id="322009"/>
    <lineage>
        <taxon>Bacteria</taxon>
        <taxon>Bacillati</taxon>
        <taxon>Actinomycetota</taxon>
        <taxon>Actinomycetes</taxon>
        <taxon>Micrococcales</taxon>
        <taxon>Micrococcaceae</taxon>
        <taxon>Sinomonas</taxon>
    </lineage>
</organism>
<evidence type="ECO:0000313" key="8">
    <source>
        <dbReference type="Proteomes" id="UP001319861"/>
    </source>
</evidence>
<keyword evidence="8" id="KW-1185">Reference proteome</keyword>
<evidence type="ECO:0000256" key="2">
    <source>
        <dbReference type="ARBA" id="ARBA00022692"/>
    </source>
</evidence>
<feature type="transmembrane region" description="Helical" evidence="5">
    <location>
        <begin position="39"/>
        <end position="56"/>
    </location>
</feature>
<reference evidence="7 8" key="1">
    <citation type="journal article" date="2021" name="J. Biosci. Bioeng.">
        <title>Identification and characterization of a chc gene cluster responsible for the aromatization pathway of cyclohexanecarboxylate degradation in Sinomonas cyclohexanicum ATCC 51369.</title>
        <authorList>
            <person name="Yamamoto T."/>
            <person name="Hasegawa Y."/>
            <person name="Lau P.C.K."/>
            <person name="Iwaki H."/>
        </authorList>
    </citation>
    <scope>NUCLEOTIDE SEQUENCE [LARGE SCALE GENOMIC DNA]</scope>
    <source>
        <strain evidence="7 8">ATCC 51369</strain>
    </source>
</reference>
<dbReference type="InterPro" id="IPR013525">
    <property type="entry name" value="ABC2_TM"/>
</dbReference>